<dbReference type="Pfam" id="PF11413">
    <property type="entry name" value="HIF-1"/>
    <property type="match status" value="1"/>
</dbReference>
<dbReference type="Pfam" id="PF23171">
    <property type="entry name" value="bHLH_HIF1A"/>
    <property type="match status" value="1"/>
</dbReference>
<keyword evidence="9" id="KW-0379">Hydroxylation</keyword>
<reference evidence="14" key="2">
    <citation type="submission" date="2025-09" db="UniProtKB">
        <authorList>
            <consortium name="Ensembl"/>
        </authorList>
    </citation>
    <scope>IDENTIFICATION</scope>
</reference>
<dbReference type="GO" id="GO:0000977">
    <property type="term" value="F:RNA polymerase II transcription regulatory region sequence-specific DNA binding"/>
    <property type="evidence" value="ECO:0007669"/>
    <property type="project" value="TreeGrafter"/>
</dbReference>
<dbReference type="Pfam" id="PF00989">
    <property type="entry name" value="PAS"/>
    <property type="match status" value="1"/>
</dbReference>
<evidence type="ECO:0000256" key="3">
    <source>
        <dbReference type="ARBA" id="ARBA00022843"/>
    </source>
</evidence>
<evidence type="ECO:0000256" key="10">
    <source>
        <dbReference type="PIRSR" id="PIRSR621537-50"/>
    </source>
</evidence>
<feature type="modified residue" description="4-hydroxyproline" evidence="10">
    <location>
        <position position="505"/>
    </location>
</feature>
<dbReference type="PANTHER" id="PTHR23043">
    <property type="entry name" value="HYPOXIA-INDUCIBLE FACTOR 1 ALPHA"/>
    <property type="match status" value="1"/>
</dbReference>
<evidence type="ECO:0000256" key="8">
    <source>
        <dbReference type="ARBA" id="ARBA00023242"/>
    </source>
</evidence>
<dbReference type="FunFam" id="4.10.280.10:FF:000076">
    <property type="entry name" value="hypoxia-inducible factor 3-alpha isoform X1"/>
    <property type="match status" value="1"/>
</dbReference>
<keyword evidence="3" id="KW-0832">Ubl conjugation</keyword>
<comment type="subcellular location">
    <subcellularLocation>
        <location evidence="1">Nucleus</location>
    </subcellularLocation>
</comment>
<dbReference type="InterPro" id="IPR011598">
    <property type="entry name" value="bHLH_dom"/>
</dbReference>
<dbReference type="InterPro" id="IPR000014">
    <property type="entry name" value="PAS"/>
</dbReference>
<dbReference type="InterPro" id="IPR013767">
    <property type="entry name" value="PAS_fold"/>
</dbReference>
<dbReference type="FunFam" id="3.30.450.20:FF:000015">
    <property type="entry name" value="Hypoxia-inducible factor 1-alpha isoform 1"/>
    <property type="match status" value="1"/>
</dbReference>
<dbReference type="PANTHER" id="PTHR23043:SF34">
    <property type="entry name" value="HYPOXIA-INDUCIBLE FACTOR 1 SUBUNIT ALPHA,-LIKE"/>
    <property type="match status" value="1"/>
</dbReference>
<evidence type="ECO:0000313" key="14">
    <source>
        <dbReference type="Ensembl" id="ENSEBUP00000020403.1"/>
    </source>
</evidence>
<sequence length="826" mass="91790">MTVEKDKKRGTSERRKEKSRDAARYRRSKETQVFSQLAQELPITHGLSASLDKASVMRMAISYLRTHGLLPTVDKSNKPETEKYMGSFCLKILEGFMLIMTQDGDMIFLSENITKHIGITQVDLIGQNIFDFTHPCDHEEIKEILSDKQGSSQMRGEATTDIDFLMRMKCTLTSRGRMVNLKSASWKVLHCTGHVKHMASVSCGSSPIPPACLVLLCRHIPHPTDELEPPQDGNSFLSRHSMDMKFLYCDDRVKDSIGYSGEELVGRSLYECCHALDSDHLLKSHHGLFSKGQVQTGRYRLLARHGGFVWVQSQATIMYNSHNAQPQSIVCINVVLSGVEHNDFLFSLEQTEQLFKGRLVQSGNDPRLVEDSAHLFTLLKEKPDELAQLAPTAGDTIVPLHFGDAVHQMEPVISGSDFKRKFHQEGHMGADHKYLPSSFAVPQLGGTLNSPCSTESISCPSSPGDNTISGEPRVDLVEKLFATNISDSNCIREKFAGIDLEMVAPYIPMDGEDFQLCTLNLQDQGAPPSLQHLPAPSPCVYPRTFLQPNTTFDRNCSVHDQSPVEDLSSSFDSKPPWQGTLPFSPSYCNMKLLEDSHAAKVADHAIVRHRGHLLPWCEESEGNHSGKTDQVVPPFPPLRISNSQYLRCSPTKDACASPQPFSPSHLKRRWERNYLHCKHACMDPADEGSFAPTSPQRWKCSRLDKCAVYAAVQREKSLSVGSLADCSSNFPKHWSIPGCHPLKPGGITKSLPYLTMMVKVSPSEEKTDCGPSTRSAKQANILLSGTARGRGLPLLTQYDCEMNAPVHSERSLLHGEELLQALDQAT</sequence>
<dbReference type="SUPFAM" id="SSF47459">
    <property type="entry name" value="HLH, helix-loop-helix DNA-binding domain"/>
    <property type="match status" value="1"/>
</dbReference>
<feature type="domain" description="PAS" evidence="12">
    <location>
        <begin position="90"/>
        <end position="145"/>
    </location>
</feature>
<evidence type="ECO:0000256" key="4">
    <source>
        <dbReference type="ARBA" id="ARBA00023015"/>
    </source>
</evidence>
<dbReference type="SUPFAM" id="SSF55785">
    <property type="entry name" value="PYP-like sensor domain (PAS domain)"/>
    <property type="match status" value="2"/>
</dbReference>
<evidence type="ECO:0000256" key="9">
    <source>
        <dbReference type="ARBA" id="ARBA00023278"/>
    </source>
</evidence>
<dbReference type="InterPro" id="IPR001610">
    <property type="entry name" value="PAC"/>
</dbReference>
<dbReference type="SMART" id="SM00353">
    <property type="entry name" value="HLH"/>
    <property type="match status" value="1"/>
</dbReference>
<evidence type="ECO:0000256" key="7">
    <source>
        <dbReference type="ARBA" id="ARBA00023163"/>
    </source>
</evidence>
<dbReference type="SMART" id="SM00091">
    <property type="entry name" value="PAS"/>
    <property type="match status" value="2"/>
</dbReference>
<name>A0A8C4QTK3_EPTBU</name>
<dbReference type="Gene3D" id="3.30.450.20">
    <property type="entry name" value="PAS domain"/>
    <property type="match status" value="2"/>
</dbReference>
<keyword evidence="5" id="KW-0238">DNA-binding</keyword>
<dbReference type="GO" id="GO:0005634">
    <property type="term" value="C:nucleus"/>
    <property type="evidence" value="ECO:0007669"/>
    <property type="project" value="UniProtKB-SubCell"/>
</dbReference>
<feature type="region of interest" description="Disordered" evidence="11">
    <location>
        <begin position="1"/>
        <end position="28"/>
    </location>
</feature>
<dbReference type="GeneTree" id="ENSGT00940000155930"/>
<protein>
    <submittedName>
        <fullName evidence="14">Endothelial PAS domain protein 1b</fullName>
    </submittedName>
</protein>
<dbReference type="Pfam" id="PF14598">
    <property type="entry name" value="PAS_11"/>
    <property type="match status" value="1"/>
</dbReference>
<keyword evidence="6" id="KW-0010">Activator</keyword>
<dbReference type="Gene3D" id="4.10.280.10">
    <property type="entry name" value="Helix-loop-helix DNA-binding domain"/>
    <property type="match status" value="1"/>
</dbReference>
<feature type="modified residue" description="(3S)-3-hydroxyasparagine" evidence="10">
    <location>
        <position position="803"/>
    </location>
</feature>
<dbReference type="Ensembl" id="ENSEBUT00000020979.1">
    <property type="protein sequence ID" value="ENSEBUP00000020403.1"/>
    <property type="gene ID" value="ENSEBUG00000012649.1"/>
</dbReference>
<organism evidence="14 15">
    <name type="scientific">Eptatretus burgeri</name>
    <name type="common">Inshore hagfish</name>
    <dbReference type="NCBI Taxonomy" id="7764"/>
    <lineage>
        <taxon>Eukaryota</taxon>
        <taxon>Metazoa</taxon>
        <taxon>Chordata</taxon>
        <taxon>Craniata</taxon>
        <taxon>Vertebrata</taxon>
        <taxon>Cyclostomata</taxon>
        <taxon>Myxini</taxon>
        <taxon>Myxiniformes</taxon>
        <taxon>Myxinidae</taxon>
        <taxon>Eptatretinae</taxon>
        <taxon>Eptatretus</taxon>
    </lineage>
</organism>
<dbReference type="FunFam" id="3.30.450.20:FF:000005">
    <property type="entry name" value="Hypoxia-inducible factor 1 subunit alpha"/>
    <property type="match status" value="1"/>
</dbReference>
<dbReference type="AlphaFoldDB" id="A0A8C4QTK3"/>
<evidence type="ECO:0000256" key="5">
    <source>
        <dbReference type="ARBA" id="ARBA00023125"/>
    </source>
</evidence>
<evidence type="ECO:0000256" key="6">
    <source>
        <dbReference type="ARBA" id="ARBA00023159"/>
    </source>
</evidence>
<proteinExistence type="predicted"/>
<dbReference type="OMA" id="HACCTEC"/>
<dbReference type="PROSITE" id="PS50112">
    <property type="entry name" value="PAS"/>
    <property type="match status" value="2"/>
</dbReference>
<dbReference type="GO" id="GO:0046983">
    <property type="term" value="F:protein dimerization activity"/>
    <property type="evidence" value="ECO:0007669"/>
    <property type="project" value="InterPro"/>
</dbReference>
<dbReference type="CDD" id="cd11433">
    <property type="entry name" value="bHLH-PAS_HIF"/>
    <property type="match status" value="1"/>
</dbReference>
<dbReference type="Pfam" id="PF08778">
    <property type="entry name" value="HIF-1a_CTAD"/>
    <property type="match status" value="1"/>
</dbReference>
<evidence type="ECO:0000259" key="13">
    <source>
        <dbReference type="PROSITE" id="PS50888"/>
    </source>
</evidence>
<dbReference type="GO" id="GO:0071456">
    <property type="term" value="P:cellular response to hypoxia"/>
    <property type="evidence" value="ECO:0007669"/>
    <property type="project" value="TreeGrafter"/>
</dbReference>
<reference evidence="14" key="1">
    <citation type="submission" date="2025-08" db="UniProtKB">
        <authorList>
            <consortium name="Ensembl"/>
        </authorList>
    </citation>
    <scope>IDENTIFICATION</scope>
</reference>
<dbReference type="CDD" id="cd00130">
    <property type="entry name" value="PAS"/>
    <property type="match status" value="2"/>
</dbReference>
<evidence type="ECO:0000259" key="12">
    <source>
        <dbReference type="PROSITE" id="PS50112"/>
    </source>
</evidence>
<evidence type="ECO:0000313" key="15">
    <source>
        <dbReference type="Proteomes" id="UP000694388"/>
    </source>
</evidence>
<accession>A0A8C4QTK3</accession>
<feature type="modified residue" description="4-hydroxyproline" evidence="10">
    <location>
        <position position="391"/>
    </location>
</feature>
<evidence type="ECO:0000256" key="2">
    <source>
        <dbReference type="ARBA" id="ARBA00022737"/>
    </source>
</evidence>
<dbReference type="InterPro" id="IPR014887">
    <property type="entry name" value="HIF-1_CTAD"/>
</dbReference>
<dbReference type="InterPro" id="IPR035965">
    <property type="entry name" value="PAS-like_dom_sf"/>
</dbReference>
<feature type="domain" description="PAS" evidence="12">
    <location>
        <begin position="241"/>
        <end position="292"/>
    </location>
</feature>
<keyword evidence="4" id="KW-0805">Transcription regulation</keyword>
<keyword evidence="2" id="KW-0677">Repeat</keyword>
<keyword evidence="15" id="KW-1185">Reference proteome</keyword>
<dbReference type="InterPro" id="IPR036638">
    <property type="entry name" value="HLH_DNA-bd_sf"/>
</dbReference>
<dbReference type="SMART" id="SM00086">
    <property type="entry name" value="PAC"/>
    <property type="match status" value="1"/>
</dbReference>
<evidence type="ECO:0000256" key="11">
    <source>
        <dbReference type="SAM" id="MobiDB-lite"/>
    </source>
</evidence>
<evidence type="ECO:0000256" key="1">
    <source>
        <dbReference type="ARBA" id="ARBA00004123"/>
    </source>
</evidence>
<dbReference type="InterPro" id="IPR021537">
    <property type="entry name" value="HIF_alpha-like"/>
</dbReference>
<feature type="domain" description="BHLH" evidence="13">
    <location>
        <begin position="14"/>
        <end position="67"/>
    </location>
</feature>
<dbReference type="Proteomes" id="UP000694388">
    <property type="component" value="Unplaced"/>
</dbReference>
<dbReference type="GO" id="GO:0000981">
    <property type="term" value="F:DNA-binding transcription factor activity, RNA polymerase II-specific"/>
    <property type="evidence" value="ECO:0007669"/>
    <property type="project" value="TreeGrafter"/>
</dbReference>
<keyword evidence="8" id="KW-0539">Nucleus</keyword>
<keyword evidence="7" id="KW-0804">Transcription</keyword>
<dbReference type="PROSITE" id="PS50888">
    <property type="entry name" value="BHLH"/>
    <property type="match status" value="1"/>
</dbReference>